<dbReference type="RefSeq" id="WP_189512468.1">
    <property type="nucleotide sequence ID" value="NZ_BMXG01000005.1"/>
</dbReference>
<dbReference type="InterPro" id="IPR005793">
    <property type="entry name" value="Formyl_trans_C"/>
</dbReference>
<dbReference type="GO" id="GO:0005829">
    <property type="term" value="C:cytosol"/>
    <property type="evidence" value="ECO:0007669"/>
    <property type="project" value="TreeGrafter"/>
</dbReference>
<dbReference type="EMBL" id="BMXG01000005">
    <property type="protein sequence ID" value="GHB96169.1"/>
    <property type="molecule type" value="Genomic_DNA"/>
</dbReference>
<evidence type="ECO:0008006" key="5">
    <source>
        <dbReference type="Google" id="ProtNLM"/>
    </source>
</evidence>
<evidence type="ECO:0000313" key="4">
    <source>
        <dbReference type="Proteomes" id="UP000642829"/>
    </source>
</evidence>
<dbReference type="GO" id="GO:0004479">
    <property type="term" value="F:methionyl-tRNA formyltransferase activity"/>
    <property type="evidence" value="ECO:0007669"/>
    <property type="project" value="TreeGrafter"/>
</dbReference>
<dbReference type="Gene3D" id="3.40.50.12230">
    <property type="match status" value="1"/>
</dbReference>
<reference evidence="3" key="2">
    <citation type="submission" date="2020-09" db="EMBL/GenBank/DDBJ databases">
        <authorList>
            <person name="Sun Q."/>
            <person name="Kim S."/>
        </authorList>
    </citation>
    <scope>NUCLEOTIDE SEQUENCE</scope>
    <source>
        <strain evidence="3">KCTC 12870</strain>
    </source>
</reference>
<evidence type="ECO:0000313" key="3">
    <source>
        <dbReference type="EMBL" id="GHB96169.1"/>
    </source>
</evidence>
<dbReference type="AlphaFoldDB" id="A0A8J3DA74"/>
<dbReference type="Proteomes" id="UP000642829">
    <property type="component" value="Unassembled WGS sequence"/>
</dbReference>
<dbReference type="SUPFAM" id="SSF50486">
    <property type="entry name" value="FMT C-terminal domain-like"/>
    <property type="match status" value="1"/>
</dbReference>
<sequence>MKTDLSPRIVVFAYSDVGHACLKLLLKRGCQVVAVFTHLDNLNENQWFPSVAKLANEHGVSVYTPDKITRAEHEDLLRKTLRPDLFFSFYYRNMLPLWALELATLGAFNLHGSYLPYYRGRAPVNWAVLHGETSTGATLHHMVKAPDAGDIVDQEKVAIGPDEPAIDVMVRVREAGVIVLGRQLDALLAGRAPRIPQDEGLATYFGGRRPDDGRIDWAQPARAVHNLVRAVTHPYPGAFCDALFQGERTFIWQTRVRDELSGAPGEIISMEPLIVATDHGALEIIEHDRSPLRE</sequence>
<proteinExistence type="predicted"/>
<comment type="caution">
    <text evidence="3">The sequence shown here is derived from an EMBL/GenBank/DDBJ whole genome shotgun (WGS) entry which is preliminary data.</text>
</comment>
<name>A0A8J3DA74_9BACT</name>
<feature type="domain" description="Formyl transferase N-terminal" evidence="1">
    <location>
        <begin position="8"/>
        <end position="180"/>
    </location>
</feature>
<evidence type="ECO:0000259" key="1">
    <source>
        <dbReference type="Pfam" id="PF00551"/>
    </source>
</evidence>
<dbReference type="InterPro" id="IPR011034">
    <property type="entry name" value="Formyl_transferase-like_C_sf"/>
</dbReference>
<dbReference type="CDD" id="cd08702">
    <property type="entry name" value="Arna_FMT_C"/>
    <property type="match status" value="1"/>
</dbReference>
<accession>A0A8J3DA74</accession>
<organism evidence="3 4">
    <name type="scientific">Cerasicoccus arenae</name>
    <dbReference type="NCBI Taxonomy" id="424488"/>
    <lineage>
        <taxon>Bacteria</taxon>
        <taxon>Pseudomonadati</taxon>
        <taxon>Verrucomicrobiota</taxon>
        <taxon>Opitutia</taxon>
        <taxon>Puniceicoccales</taxon>
        <taxon>Cerasicoccaceae</taxon>
        <taxon>Cerasicoccus</taxon>
    </lineage>
</organism>
<dbReference type="InterPro" id="IPR002376">
    <property type="entry name" value="Formyl_transf_N"/>
</dbReference>
<dbReference type="Pfam" id="PF02911">
    <property type="entry name" value="Formyl_trans_C"/>
    <property type="match status" value="1"/>
</dbReference>
<gene>
    <name evidence="3" type="ORF">GCM10007047_09900</name>
</gene>
<dbReference type="SUPFAM" id="SSF53328">
    <property type="entry name" value="Formyltransferase"/>
    <property type="match status" value="1"/>
</dbReference>
<reference evidence="3" key="1">
    <citation type="journal article" date="2014" name="Int. J. Syst. Evol. Microbiol.">
        <title>Complete genome sequence of Corynebacterium casei LMG S-19264T (=DSM 44701T), isolated from a smear-ripened cheese.</title>
        <authorList>
            <consortium name="US DOE Joint Genome Institute (JGI-PGF)"/>
            <person name="Walter F."/>
            <person name="Albersmeier A."/>
            <person name="Kalinowski J."/>
            <person name="Ruckert C."/>
        </authorList>
    </citation>
    <scope>NUCLEOTIDE SEQUENCE</scope>
    <source>
        <strain evidence="3">KCTC 12870</strain>
    </source>
</reference>
<dbReference type="Pfam" id="PF00551">
    <property type="entry name" value="Formyl_trans_N"/>
    <property type="match status" value="1"/>
</dbReference>
<evidence type="ECO:0000259" key="2">
    <source>
        <dbReference type="Pfam" id="PF02911"/>
    </source>
</evidence>
<keyword evidence="4" id="KW-1185">Reference proteome</keyword>
<dbReference type="PANTHER" id="PTHR11138">
    <property type="entry name" value="METHIONYL-TRNA FORMYLTRANSFERASE"/>
    <property type="match status" value="1"/>
</dbReference>
<protein>
    <recommendedName>
        <fullName evidence="5">Formyltransferase</fullName>
    </recommendedName>
</protein>
<dbReference type="NCBIfam" id="NF005414">
    <property type="entry name" value="PRK06988.1"/>
    <property type="match status" value="1"/>
</dbReference>
<feature type="domain" description="Formyl transferase C-terminal" evidence="2">
    <location>
        <begin position="210"/>
        <end position="287"/>
    </location>
</feature>
<dbReference type="PANTHER" id="PTHR11138:SF5">
    <property type="entry name" value="METHIONYL-TRNA FORMYLTRANSFERASE, MITOCHONDRIAL"/>
    <property type="match status" value="1"/>
</dbReference>
<dbReference type="InterPro" id="IPR036477">
    <property type="entry name" value="Formyl_transf_N_sf"/>
</dbReference>